<sequence>MAAAEDLRFVRFADPHAFLEATKQYDDSFMNFCIGSMYDFIRSPQYAATNPPPTYLFAIYRGDDLLLTVTGFLRLAVTHNGGTDFAWMMSYPTTAEALLTGTPTTPGLLAPAIALLAPSVLTALTPDPLVLDKLIGPELPVQAFYAAWSALLASRGIRIRLNSANNFGSRVSYATRASLPPPPPTPFPHPVVQATADDLEALAQLYIAFQLDTPWHGVVTRDAALAFMAPHVKAGLVWFARVDGEPVGYVLLGRVSPRTISIRNVFVSTAHRRKGIAEAMVRGVSRYYLNAPPHGVQPTHEGPPAVGYKEEMNLNVADPGAERVYKRSGFLFPDKYGEVVTGGIDPATGRKAWYASAWLGIERDTDPSPEKQGQ</sequence>
<proteinExistence type="predicted"/>
<feature type="domain" description="N-acetyltransferase" evidence="1">
    <location>
        <begin position="189"/>
        <end position="360"/>
    </location>
</feature>
<evidence type="ECO:0000313" key="2">
    <source>
        <dbReference type="EMBL" id="RDX43954.1"/>
    </source>
</evidence>
<dbReference type="OrthoDB" id="2523549at2759"/>
<gene>
    <name evidence="2" type="ORF">OH76DRAFT_1409616</name>
</gene>
<accession>A0A371CUI9</accession>
<evidence type="ECO:0000313" key="3">
    <source>
        <dbReference type="Proteomes" id="UP000256964"/>
    </source>
</evidence>
<dbReference type="CDD" id="cd04301">
    <property type="entry name" value="NAT_SF"/>
    <property type="match status" value="1"/>
</dbReference>
<protein>
    <recommendedName>
        <fullName evidence="1">N-acetyltransferase domain-containing protein</fullName>
    </recommendedName>
</protein>
<dbReference type="InterPro" id="IPR000182">
    <property type="entry name" value="GNAT_dom"/>
</dbReference>
<evidence type="ECO:0000259" key="1">
    <source>
        <dbReference type="PROSITE" id="PS51186"/>
    </source>
</evidence>
<name>A0A371CUI9_9APHY</name>
<dbReference type="Gene3D" id="3.40.630.30">
    <property type="match status" value="1"/>
</dbReference>
<dbReference type="PROSITE" id="PS51186">
    <property type="entry name" value="GNAT"/>
    <property type="match status" value="1"/>
</dbReference>
<dbReference type="SUPFAM" id="SSF55729">
    <property type="entry name" value="Acyl-CoA N-acyltransferases (Nat)"/>
    <property type="match status" value="1"/>
</dbReference>
<reference evidence="2 3" key="1">
    <citation type="journal article" date="2018" name="Biotechnol. Biofuels">
        <title>Integrative visual omics of the white-rot fungus Polyporus brumalis exposes the biotechnological potential of its oxidative enzymes for delignifying raw plant biomass.</title>
        <authorList>
            <person name="Miyauchi S."/>
            <person name="Rancon A."/>
            <person name="Drula E."/>
            <person name="Hage H."/>
            <person name="Chaduli D."/>
            <person name="Favel A."/>
            <person name="Grisel S."/>
            <person name="Henrissat B."/>
            <person name="Herpoel-Gimbert I."/>
            <person name="Ruiz-Duenas F.J."/>
            <person name="Chevret D."/>
            <person name="Hainaut M."/>
            <person name="Lin J."/>
            <person name="Wang M."/>
            <person name="Pangilinan J."/>
            <person name="Lipzen A."/>
            <person name="Lesage-Meessen L."/>
            <person name="Navarro D."/>
            <person name="Riley R."/>
            <person name="Grigoriev I.V."/>
            <person name="Zhou S."/>
            <person name="Raouche S."/>
            <person name="Rosso M.N."/>
        </authorList>
    </citation>
    <scope>NUCLEOTIDE SEQUENCE [LARGE SCALE GENOMIC DNA]</scope>
    <source>
        <strain evidence="2 3">BRFM 1820</strain>
    </source>
</reference>
<dbReference type="AlphaFoldDB" id="A0A371CUI9"/>
<dbReference type="Proteomes" id="UP000256964">
    <property type="component" value="Unassembled WGS sequence"/>
</dbReference>
<keyword evidence="3" id="KW-1185">Reference proteome</keyword>
<organism evidence="2 3">
    <name type="scientific">Lentinus brumalis</name>
    <dbReference type="NCBI Taxonomy" id="2498619"/>
    <lineage>
        <taxon>Eukaryota</taxon>
        <taxon>Fungi</taxon>
        <taxon>Dikarya</taxon>
        <taxon>Basidiomycota</taxon>
        <taxon>Agaricomycotina</taxon>
        <taxon>Agaricomycetes</taxon>
        <taxon>Polyporales</taxon>
        <taxon>Polyporaceae</taxon>
        <taxon>Lentinus</taxon>
    </lineage>
</organism>
<dbReference type="InterPro" id="IPR016181">
    <property type="entry name" value="Acyl_CoA_acyltransferase"/>
</dbReference>
<dbReference type="Pfam" id="PF00583">
    <property type="entry name" value="Acetyltransf_1"/>
    <property type="match status" value="1"/>
</dbReference>
<dbReference type="GO" id="GO:0016747">
    <property type="term" value="F:acyltransferase activity, transferring groups other than amino-acyl groups"/>
    <property type="evidence" value="ECO:0007669"/>
    <property type="project" value="InterPro"/>
</dbReference>
<dbReference type="EMBL" id="KZ857457">
    <property type="protein sequence ID" value="RDX43954.1"/>
    <property type="molecule type" value="Genomic_DNA"/>
</dbReference>